<evidence type="ECO:0000256" key="3">
    <source>
        <dbReference type="ARBA" id="ARBA00022801"/>
    </source>
</evidence>
<evidence type="ECO:0000256" key="5">
    <source>
        <dbReference type="PROSITE-ProRule" id="PRU00339"/>
    </source>
</evidence>
<comment type="similarity">
    <text evidence="1">Belongs to the esterase D family.</text>
</comment>
<protein>
    <recommendedName>
        <fullName evidence="9">Tetratricopeptide repeat-containing protein</fullName>
    </recommendedName>
</protein>
<dbReference type="InterPro" id="IPR000801">
    <property type="entry name" value="Esterase-like"/>
</dbReference>
<proteinExistence type="inferred from homology"/>
<feature type="chain" id="PRO_5047326776" description="Tetratricopeptide repeat-containing protein" evidence="6">
    <location>
        <begin position="27"/>
        <end position="394"/>
    </location>
</feature>
<dbReference type="PROSITE" id="PS50005">
    <property type="entry name" value="TPR"/>
    <property type="match status" value="1"/>
</dbReference>
<evidence type="ECO:0000256" key="2">
    <source>
        <dbReference type="ARBA" id="ARBA00022737"/>
    </source>
</evidence>
<organism evidence="7 8">
    <name type="scientific">Mucilaginibacter lappiensis</name>
    <dbReference type="NCBI Taxonomy" id="354630"/>
    <lineage>
        <taxon>Bacteria</taxon>
        <taxon>Pseudomonadati</taxon>
        <taxon>Bacteroidota</taxon>
        <taxon>Sphingobacteriia</taxon>
        <taxon>Sphingobacteriales</taxon>
        <taxon>Sphingobacteriaceae</taxon>
        <taxon>Mucilaginibacter</taxon>
    </lineage>
</organism>
<dbReference type="PANTHER" id="PTHR40841">
    <property type="entry name" value="SIDEROPHORE TRIACETYLFUSARININE C ESTERASE"/>
    <property type="match status" value="1"/>
</dbReference>
<dbReference type="Pfam" id="PF00756">
    <property type="entry name" value="Esterase"/>
    <property type="match status" value="1"/>
</dbReference>
<dbReference type="RefSeq" id="WP_076372804.1">
    <property type="nucleotide sequence ID" value="NZ_FTMG01000003.1"/>
</dbReference>
<feature type="signal peptide" evidence="6">
    <location>
        <begin position="1"/>
        <end position="26"/>
    </location>
</feature>
<dbReference type="SUPFAM" id="SSF53474">
    <property type="entry name" value="alpha/beta-Hydrolases"/>
    <property type="match status" value="1"/>
</dbReference>
<dbReference type="InterPro" id="IPR019734">
    <property type="entry name" value="TPR_rpt"/>
</dbReference>
<dbReference type="InterPro" id="IPR029058">
    <property type="entry name" value="AB_hydrolase_fold"/>
</dbReference>
<dbReference type="SMART" id="SM00028">
    <property type="entry name" value="TPR"/>
    <property type="match status" value="2"/>
</dbReference>
<gene>
    <name evidence="7" type="ORF">HDF23_001736</name>
</gene>
<evidence type="ECO:0008006" key="9">
    <source>
        <dbReference type="Google" id="ProtNLM"/>
    </source>
</evidence>
<dbReference type="PROSITE" id="PS50293">
    <property type="entry name" value="TPR_REGION"/>
    <property type="match status" value="1"/>
</dbReference>
<dbReference type="Gene3D" id="3.40.50.1820">
    <property type="entry name" value="alpha/beta hydrolase"/>
    <property type="match status" value="1"/>
</dbReference>
<feature type="repeat" description="TPR" evidence="5">
    <location>
        <begin position="346"/>
        <end position="379"/>
    </location>
</feature>
<name>A0ABR6PGW2_9SPHI</name>
<keyword evidence="6" id="KW-0732">Signal</keyword>
<keyword evidence="3" id="KW-0378">Hydrolase</keyword>
<keyword evidence="4 5" id="KW-0802">TPR repeat</keyword>
<comment type="caution">
    <text evidence="7">The sequence shown here is derived from an EMBL/GenBank/DDBJ whole genome shotgun (WGS) entry which is preliminary data.</text>
</comment>
<keyword evidence="8" id="KW-1185">Reference proteome</keyword>
<evidence type="ECO:0000256" key="4">
    <source>
        <dbReference type="ARBA" id="ARBA00022803"/>
    </source>
</evidence>
<dbReference type="Pfam" id="PF07719">
    <property type="entry name" value="TPR_2"/>
    <property type="match status" value="1"/>
</dbReference>
<dbReference type="Proteomes" id="UP000541583">
    <property type="component" value="Unassembled WGS sequence"/>
</dbReference>
<dbReference type="SUPFAM" id="SSF48452">
    <property type="entry name" value="TPR-like"/>
    <property type="match status" value="1"/>
</dbReference>
<evidence type="ECO:0000313" key="7">
    <source>
        <dbReference type="EMBL" id="MBB6108993.1"/>
    </source>
</evidence>
<accession>A0ABR6PGW2</accession>
<keyword evidence="2" id="KW-0677">Repeat</keyword>
<evidence type="ECO:0000256" key="6">
    <source>
        <dbReference type="SAM" id="SignalP"/>
    </source>
</evidence>
<dbReference type="InterPro" id="IPR013105">
    <property type="entry name" value="TPR_2"/>
</dbReference>
<dbReference type="InterPro" id="IPR052558">
    <property type="entry name" value="Siderophore_Hydrolase_D"/>
</dbReference>
<evidence type="ECO:0000256" key="1">
    <source>
        <dbReference type="ARBA" id="ARBA00005622"/>
    </source>
</evidence>
<dbReference type="EMBL" id="JACHCB010000003">
    <property type="protein sequence ID" value="MBB6108993.1"/>
    <property type="molecule type" value="Genomic_DNA"/>
</dbReference>
<dbReference type="InterPro" id="IPR011990">
    <property type="entry name" value="TPR-like_helical_dom_sf"/>
</dbReference>
<reference evidence="7 8" key="1">
    <citation type="submission" date="2020-08" db="EMBL/GenBank/DDBJ databases">
        <title>Genomic Encyclopedia of Type Strains, Phase IV (KMG-V): Genome sequencing to study the core and pangenomes of soil and plant-associated prokaryotes.</title>
        <authorList>
            <person name="Whitman W."/>
        </authorList>
    </citation>
    <scope>NUCLEOTIDE SEQUENCE [LARGE SCALE GENOMIC DNA]</scope>
    <source>
        <strain evidence="7 8">ANJLi2</strain>
    </source>
</reference>
<evidence type="ECO:0000313" key="8">
    <source>
        <dbReference type="Proteomes" id="UP000541583"/>
    </source>
</evidence>
<dbReference type="PANTHER" id="PTHR40841:SF2">
    <property type="entry name" value="SIDEROPHORE-DEGRADING ESTERASE (EUROFUNG)"/>
    <property type="match status" value="1"/>
</dbReference>
<sequence length="394" mass="44913">MISYYKPIRIILILFLLLICGKTSFAQTDSVTVNNDKTVVLTSKFLGEKRTIWIHLPSDYSTTSTTYPVLYLLDGGNHFKYVSEAVEYLAGYDRNRMPQMIVVAILNVDRTRDFTPIHSLLFDGKVDTTKMGKTGGGPKFLQFIKNELVPYVDKNYRTEPYRILSAHSLGGIFALYVKEAAPDLFQANILISPAIYGGNTKILTDFAPFLQSHQQLRGKNFISIGNENRQKVDSLMLVLKTTAPTSFTWKFEQYPDENHFSVTYKSVYDGLRFIYSNWFIDYYSQIKMSMTDINAHFSKLSDEFGYTINPSEDLLNNCGYQQLNLKNMDEAIGIFKENVQKHPTSSNAYDSLGEAYMRNGNKVLAIKNYKRSIELNPGNTSGKETLKKLESNMN</sequence>